<evidence type="ECO:0000313" key="2">
    <source>
        <dbReference type="EMBL" id="VTR42117.1"/>
    </source>
</evidence>
<keyword evidence="1" id="KW-0472">Membrane</keyword>
<name>A0A4U9V8N8_SERFO</name>
<feature type="transmembrane region" description="Helical" evidence="1">
    <location>
        <begin position="16"/>
        <end position="40"/>
    </location>
</feature>
<gene>
    <name evidence="2" type="ORF">NCTC12965_04773</name>
</gene>
<dbReference type="EMBL" id="CABEEZ010000103">
    <property type="protein sequence ID" value="VTR42117.1"/>
    <property type="molecule type" value="Genomic_DNA"/>
</dbReference>
<protein>
    <submittedName>
        <fullName evidence="2">Uncharacterized protein</fullName>
    </submittedName>
</protein>
<keyword evidence="1" id="KW-0812">Transmembrane</keyword>
<reference evidence="2" key="1">
    <citation type="submission" date="2019-05" db="EMBL/GenBank/DDBJ databases">
        <authorList>
            <consortium name="Pathogen Informatics"/>
        </authorList>
    </citation>
    <scope>NUCLEOTIDE SEQUENCE [LARGE SCALE GENOMIC DNA]</scope>
    <source>
        <strain evidence="2">NCTC12965</strain>
    </source>
</reference>
<accession>A0A4U9V8N8</accession>
<proteinExistence type="predicted"/>
<sequence>MGCQAFIGYGVFVGELVAPLLIILGIFTAGGVSVFIYPCWRPYLLIDPARR</sequence>
<keyword evidence="1" id="KW-1133">Transmembrane helix</keyword>
<organism evidence="2">
    <name type="scientific">Serratia fonticola</name>
    <dbReference type="NCBI Taxonomy" id="47917"/>
    <lineage>
        <taxon>Bacteria</taxon>
        <taxon>Pseudomonadati</taxon>
        <taxon>Pseudomonadota</taxon>
        <taxon>Gammaproteobacteria</taxon>
        <taxon>Enterobacterales</taxon>
        <taxon>Yersiniaceae</taxon>
        <taxon>Serratia</taxon>
    </lineage>
</organism>
<evidence type="ECO:0000256" key="1">
    <source>
        <dbReference type="SAM" id="Phobius"/>
    </source>
</evidence>
<dbReference type="AlphaFoldDB" id="A0A4U9V8N8"/>